<dbReference type="PROSITE" id="PS50887">
    <property type="entry name" value="GGDEF"/>
    <property type="match status" value="1"/>
</dbReference>
<dbReference type="OrthoDB" id="8432393at2"/>
<dbReference type="InterPro" id="IPR040572">
    <property type="entry name" value="TackOD1"/>
</dbReference>
<feature type="domain" description="GGDEF" evidence="1">
    <location>
        <begin position="330"/>
        <end position="471"/>
    </location>
</feature>
<reference evidence="2 3" key="1">
    <citation type="submission" date="2018-10" db="EMBL/GenBank/DDBJ databases">
        <title>Genomic Encyclopedia of Type Strains, Phase IV (KMG-IV): sequencing the most valuable type-strain genomes for metagenomic binning, comparative biology and taxonomic classification.</title>
        <authorList>
            <person name="Goeker M."/>
        </authorList>
    </citation>
    <scope>NUCLEOTIDE SEQUENCE [LARGE SCALE GENOMIC DNA]</scope>
    <source>
        <strain evidence="2 3">DSM 15521</strain>
    </source>
</reference>
<keyword evidence="3" id="KW-1185">Reference proteome</keyword>
<evidence type="ECO:0000313" key="3">
    <source>
        <dbReference type="Proteomes" id="UP000280881"/>
    </source>
</evidence>
<name>A0A420W8Z9_9BACT</name>
<gene>
    <name evidence="2" type="ORF">C7457_0625</name>
</gene>
<dbReference type="InterPro" id="IPR000160">
    <property type="entry name" value="GGDEF_dom"/>
</dbReference>
<protein>
    <recommendedName>
        <fullName evidence="1">GGDEF domain-containing protein</fullName>
    </recommendedName>
</protein>
<evidence type="ECO:0000259" key="1">
    <source>
        <dbReference type="PROSITE" id="PS50887"/>
    </source>
</evidence>
<evidence type="ECO:0000313" key="2">
    <source>
        <dbReference type="EMBL" id="RKQ63745.1"/>
    </source>
</evidence>
<proteinExistence type="predicted"/>
<accession>A0A420W8Z9</accession>
<dbReference type="RefSeq" id="WP_121169978.1">
    <property type="nucleotide sequence ID" value="NZ_RBIE01000001.1"/>
</dbReference>
<dbReference type="AlphaFoldDB" id="A0A420W8Z9"/>
<dbReference type="Proteomes" id="UP000280881">
    <property type="component" value="Unassembled WGS sequence"/>
</dbReference>
<dbReference type="EMBL" id="RBIE01000001">
    <property type="protein sequence ID" value="RKQ63745.1"/>
    <property type="molecule type" value="Genomic_DNA"/>
</dbReference>
<dbReference type="Pfam" id="PF18551">
    <property type="entry name" value="TackOD1"/>
    <property type="match status" value="1"/>
</dbReference>
<sequence>MEITKIIILQGAKKSEGLIFPKPEEALIEVNKMGLFRSPHLFFVEAKNRKFVDRAIEVLRREPESSLSPLFSNLEPSPEFKKLVDGVEASLSNESIEKAREIWETIEKLVPNPYATTLPENWRMNLLRFLVTRKIEEISPVLNRNSVIGFFWPEAKTILRKEEKGRELEDLELMKRQKIFSTEIENKTSLCPFCGYYNLILREICPNCGSVKIRLEEFIHHYSCGYIGPASEFQVGDKLICPKCHEELKHIGVDYDKPLEKYICDECKSVFIEPDISVLCANCSKTFPPENIKEETVNTYILTPFGKLVAAEGKFPLNIFEELSVQLGVIGFNLFIYILDKFLKLAKRYPERTFCVLGLKLTVKEEAITEAPTKVKLFLKDLVSIIKENLRSSDIISSSERRYILILLPETPPEGAKVVVKRIAEQVERLLKVNNLTDQIEFKESYICTDKGITDLSAEEVVKELFKEMEK</sequence>
<organism evidence="2 3">
    <name type="scientific">Thermovibrio guaymasensis</name>
    <dbReference type="NCBI Taxonomy" id="240167"/>
    <lineage>
        <taxon>Bacteria</taxon>
        <taxon>Pseudomonadati</taxon>
        <taxon>Aquificota</taxon>
        <taxon>Aquificia</taxon>
        <taxon>Desulfurobacteriales</taxon>
        <taxon>Desulfurobacteriaceae</taxon>
        <taxon>Thermovibrio</taxon>
    </lineage>
</organism>
<comment type="caution">
    <text evidence="2">The sequence shown here is derived from an EMBL/GenBank/DDBJ whole genome shotgun (WGS) entry which is preliminary data.</text>
</comment>